<dbReference type="EMBL" id="BNJQ01000033">
    <property type="protein sequence ID" value="GHP11130.1"/>
    <property type="molecule type" value="Genomic_DNA"/>
</dbReference>
<dbReference type="Gene3D" id="1.25.10.10">
    <property type="entry name" value="Leucine-rich Repeat Variant"/>
    <property type="match status" value="1"/>
</dbReference>
<dbReference type="Proteomes" id="UP000660262">
    <property type="component" value="Unassembled WGS sequence"/>
</dbReference>
<dbReference type="PANTHER" id="PTHR10648">
    <property type="entry name" value="SERINE/THREONINE-PROTEIN PHOSPHATASE PP2A 65 KDA REGULATORY SUBUNIT"/>
    <property type="match status" value="1"/>
</dbReference>
<dbReference type="GO" id="GO:0005737">
    <property type="term" value="C:cytoplasm"/>
    <property type="evidence" value="ECO:0007669"/>
    <property type="project" value="TreeGrafter"/>
</dbReference>
<dbReference type="InterPro" id="IPR021133">
    <property type="entry name" value="HEAT_type_2"/>
</dbReference>
<evidence type="ECO:0000313" key="4">
    <source>
        <dbReference type="EMBL" id="GHP11130.1"/>
    </source>
</evidence>
<dbReference type="InterPro" id="IPR016024">
    <property type="entry name" value="ARM-type_fold"/>
</dbReference>
<dbReference type="InterPro" id="IPR011989">
    <property type="entry name" value="ARM-like"/>
</dbReference>
<feature type="repeat" description="HEAT" evidence="2">
    <location>
        <begin position="107"/>
        <end position="140"/>
    </location>
</feature>
<dbReference type="InterPro" id="IPR004155">
    <property type="entry name" value="PBS_lyase_HEAT"/>
</dbReference>
<evidence type="ECO:0000313" key="5">
    <source>
        <dbReference type="Proteomes" id="UP000660262"/>
    </source>
</evidence>
<dbReference type="SMART" id="SM00567">
    <property type="entry name" value="EZ_HEAT"/>
    <property type="match status" value="4"/>
</dbReference>
<feature type="repeat" description="HEAT" evidence="2">
    <location>
        <begin position="271"/>
        <end position="308"/>
    </location>
</feature>
<gene>
    <name evidence="4" type="ORF">PPROV_000986000</name>
</gene>
<dbReference type="GO" id="GO:0019888">
    <property type="term" value="F:protein phosphatase regulator activity"/>
    <property type="evidence" value="ECO:0007669"/>
    <property type="project" value="TreeGrafter"/>
</dbReference>
<dbReference type="SUPFAM" id="SSF48371">
    <property type="entry name" value="ARM repeat"/>
    <property type="match status" value="1"/>
</dbReference>
<evidence type="ECO:0000256" key="1">
    <source>
        <dbReference type="ARBA" id="ARBA00022737"/>
    </source>
</evidence>
<dbReference type="AlphaFoldDB" id="A0A830HZ69"/>
<protein>
    <submittedName>
        <fullName evidence="4">Serine/threonine-protein phosphatase 4 regulatory subunit 1</fullName>
    </submittedName>
</protein>
<evidence type="ECO:0000259" key="3">
    <source>
        <dbReference type="Pfam" id="PF23271"/>
    </source>
</evidence>
<dbReference type="InterPro" id="IPR057546">
    <property type="entry name" value="HEAT_GCN1"/>
</dbReference>
<evidence type="ECO:0000256" key="2">
    <source>
        <dbReference type="PROSITE-ProRule" id="PRU00103"/>
    </source>
</evidence>
<dbReference type="OrthoDB" id="496790at2759"/>
<organism evidence="4 5">
    <name type="scientific">Pycnococcus provasolii</name>
    <dbReference type="NCBI Taxonomy" id="41880"/>
    <lineage>
        <taxon>Eukaryota</taxon>
        <taxon>Viridiplantae</taxon>
        <taxon>Chlorophyta</taxon>
        <taxon>Pseudoscourfieldiophyceae</taxon>
        <taxon>Pseudoscourfieldiales</taxon>
        <taxon>Pycnococcaceae</taxon>
        <taxon>Pycnococcus</taxon>
    </lineage>
</organism>
<dbReference type="Pfam" id="PF23271">
    <property type="entry name" value="HEAT_GCN1"/>
    <property type="match status" value="1"/>
</dbReference>
<proteinExistence type="predicted"/>
<feature type="repeat" description="HEAT" evidence="2">
    <location>
        <begin position="150"/>
        <end position="188"/>
    </location>
</feature>
<dbReference type="PANTHER" id="PTHR10648:SF1">
    <property type="entry name" value="SERINE_THREONINE-PROTEIN PHOSPHATASE 4 REGULATORY SUBUNIT 1"/>
    <property type="match status" value="1"/>
</dbReference>
<keyword evidence="1" id="KW-0677">Repeat</keyword>
<feature type="domain" description="Stalled ribosome sensor GCN1-like HEAT repeats region" evidence="3">
    <location>
        <begin position="86"/>
        <end position="218"/>
    </location>
</feature>
<name>A0A830HZ69_9CHLO</name>
<dbReference type="InterPro" id="IPR051023">
    <property type="entry name" value="PP2A_Regulatory_Subunit_A"/>
</dbReference>
<reference evidence="4" key="1">
    <citation type="submission" date="2020-10" db="EMBL/GenBank/DDBJ databases">
        <title>Unveiling of a novel bifunctional photoreceptor, Dualchrome1, isolated from a cosmopolitan green alga.</title>
        <authorList>
            <person name="Suzuki S."/>
            <person name="Kawachi M."/>
        </authorList>
    </citation>
    <scope>NUCLEOTIDE SEQUENCE</scope>
    <source>
        <strain evidence="4">NIES 2893</strain>
    </source>
</reference>
<keyword evidence="5" id="KW-1185">Reference proteome</keyword>
<sequence>MAPHALDSLVVGLGSYQQEESDGLHGTHDGGAHAGDIRDVLAQEVYRTPRDIAAKLLPDISTLDAVCKFAADNENAERPQKVERTCFVRGIANAARESGFETAIDRLVPLILQLLGDHDAAIRVALAEQLAPLAEFFAAQGDGYSEVLGLLQVTAELLADDDDEVVDAAEAALAGVARHLRPSDLESDVGSVVDVLVDHQDEEKRMAAARVVARLCAPPSPIFDANQAAKTAVPSLEVLSKDEAFRVRKCVALAIPAVAEAVGQVHAGGVLAPLFAKLAQDEFWAVRQATATALPHVVKSLPDSTRAAALSPLAEALLRDENVGVASSARMSLGTLLAQIGVEAPETLLISYAKMSEGGGEGAPTTSSDLQLACAESFAGVVGSMGISQWHMLRESHARLCASVQWKVRRACARSLGAVAAHIGEAQADECVCPVLETMLADVAEVKHAAMASFADVLSALSPARAVDMLAAHLHGLAVAPLAPTEACANWRARASLASRLGVLAGVAARPGLTAERVRDVVRHSVLPASLALVTDPVAAVRDAATTASGDWANALAVFDAQSAQENAGGLASTRRPAQLKGLPKGSYGGGAFEHGGDEHADDSAGGSSNGMLMTAIRALQEFATSSSYLRRLTYVAACASMVRAGGAAGHAVRESMHPLLLTLADDPVANVRLMLAHALARSDELMPDMRYVLGVLASDADRGVREEARRAMAITTM</sequence>
<accession>A0A830HZ69</accession>
<dbReference type="PROSITE" id="PS50077">
    <property type="entry name" value="HEAT_REPEAT"/>
    <property type="match status" value="3"/>
</dbReference>
<comment type="caution">
    <text evidence="4">The sequence shown here is derived from an EMBL/GenBank/DDBJ whole genome shotgun (WGS) entry which is preliminary data.</text>
</comment>